<evidence type="ECO:0000259" key="9">
    <source>
        <dbReference type="Pfam" id="PF11412"/>
    </source>
</evidence>
<dbReference type="STRING" id="80852.AWOD_I_2577"/>
<name>A0A090ITK3_9GAMM</name>
<dbReference type="Proteomes" id="UP000032427">
    <property type="component" value="Chromosome 1"/>
</dbReference>
<protein>
    <submittedName>
        <fullName evidence="10">Putative thioredoxin</fullName>
    </submittedName>
</protein>
<dbReference type="SUPFAM" id="SSF52833">
    <property type="entry name" value="Thioredoxin-like"/>
    <property type="match status" value="1"/>
</dbReference>
<dbReference type="AlphaFoldDB" id="A0A090ITK3"/>
<feature type="transmembrane region" description="Helical" evidence="6">
    <location>
        <begin position="302"/>
        <end position="324"/>
    </location>
</feature>
<keyword evidence="5 6" id="KW-0472">Membrane</keyword>
<dbReference type="GO" id="GO:0015035">
    <property type="term" value="F:protein-disulfide reductase activity"/>
    <property type="evidence" value="ECO:0007669"/>
    <property type="project" value="TreeGrafter"/>
</dbReference>
<evidence type="ECO:0000256" key="1">
    <source>
        <dbReference type="ARBA" id="ARBA00004141"/>
    </source>
</evidence>
<accession>A0A090ITK3</accession>
<feature type="domain" description="Cytochrome C biogenesis protein transmembrane" evidence="8">
    <location>
        <begin position="302"/>
        <end position="515"/>
    </location>
</feature>
<evidence type="ECO:0000256" key="5">
    <source>
        <dbReference type="ARBA" id="ARBA00023136"/>
    </source>
</evidence>
<gene>
    <name evidence="10" type="ORF">AWOD_I_2577</name>
</gene>
<dbReference type="GO" id="GO:0045454">
    <property type="term" value="P:cell redox homeostasis"/>
    <property type="evidence" value="ECO:0007669"/>
    <property type="project" value="TreeGrafter"/>
</dbReference>
<dbReference type="GeneID" id="28542176"/>
<feature type="transmembrane region" description="Helical" evidence="6">
    <location>
        <begin position="460"/>
        <end position="488"/>
    </location>
</feature>
<feature type="transmembrane region" description="Helical" evidence="6">
    <location>
        <begin position="424"/>
        <end position="454"/>
    </location>
</feature>
<feature type="transmembrane region" description="Helical" evidence="6">
    <location>
        <begin position="381"/>
        <end position="403"/>
    </location>
</feature>
<evidence type="ECO:0000256" key="4">
    <source>
        <dbReference type="ARBA" id="ARBA00022989"/>
    </source>
</evidence>
<evidence type="ECO:0000259" key="8">
    <source>
        <dbReference type="Pfam" id="PF02683"/>
    </source>
</evidence>
<organism evidence="10 11">
    <name type="scientific">Aliivibrio wodanis</name>
    <dbReference type="NCBI Taxonomy" id="80852"/>
    <lineage>
        <taxon>Bacteria</taxon>
        <taxon>Pseudomonadati</taxon>
        <taxon>Pseudomonadota</taxon>
        <taxon>Gammaproteobacteria</taxon>
        <taxon>Vibrionales</taxon>
        <taxon>Vibrionaceae</taxon>
        <taxon>Aliivibrio</taxon>
    </lineage>
</organism>
<feature type="transmembrane region" description="Helical" evidence="6">
    <location>
        <begin position="549"/>
        <end position="567"/>
    </location>
</feature>
<evidence type="ECO:0000313" key="10">
    <source>
        <dbReference type="EMBL" id="CED72628.1"/>
    </source>
</evidence>
<dbReference type="InterPro" id="IPR036249">
    <property type="entry name" value="Thioredoxin-like_sf"/>
</dbReference>
<evidence type="ECO:0000313" key="11">
    <source>
        <dbReference type="Proteomes" id="UP000032427"/>
    </source>
</evidence>
<dbReference type="Gene3D" id="3.40.30.10">
    <property type="entry name" value="Glutaredoxin"/>
    <property type="match status" value="1"/>
</dbReference>
<feature type="transmembrane region" description="Helical" evidence="6">
    <location>
        <begin position="500"/>
        <end position="518"/>
    </location>
</feature>
<evidence type="ECO:0000256" key="7">
    <source>
        <dbReference type="SAM" id="SignalP"/>
    </source>
</evidence>
<dbReference type="OrthoDB" id="9811036at2"/>
<evidence type="ECO:0000256" key="3">
    <source>
        <dbReference type="ARBA" id="ARBA00022748"/>
    </source>
</evidence>
<evidence type="ECO:0000256" key="2">
    <source>
        <dbReference type="ARBA" id="ARBA00022692"/>
    </source>
</evidence>
<evidence type="ECO:0000256" key="6">
    <source>
        <dbReference type="SAM" id="Phobius"/>
    </source>
</evidence>
<dbReference type="Pfam" id="PF02683">
    <property type="entry name" value="DsbD_TM"/>
    <property type="match status" value="1"/>
</dbReference>
<dbReference type="KEGG" id="awd:AWOD_I_2577"/>
<dbReference type="EMBL" id="LN554846">
    <property type="protein sequence ID" value="CED72628.1"/>
    <property type="molecule type" value="Genomic_DNA"/>
</dbReference>
<keyword evidence="4 6" id="KW-1133">Transmembrane helix</keyword>
<feature type="chain" id="PRO_5001857740" evidence="7">
    <location>
        <begin position="30"/>
        <end position="698"/>
    </location>
</feature>
<reference evidence="11" key="1">
    <citation type="submission" date="2014-09" db="EMBL/GenBank/DDBJ databases">
        <authorList>
            <person name="Hjerde E."/>
        </authorList>
    </citation>
    <scope>NUCLEOTIDE SEQUENCE [LARGE SCALE GENOMIC DNA]</scope>
    <source>
        <strain evidence="11">06/09/139</strain>
    </source>
</reference>
<proteinExistence type="predicted"/>
<dbReference type="GO" id="GO:0017004">
    <property type="term" value="P:cytochrome complex assembly"/>
    <property type="evidence" value="ECO:0007669"/>
    <property type="project" value="UniProtKB-KW"/>
</dbReference>
<dbReference type="PANTHER" id="PTHR32234:SF3">
    <property type="entry name" value="SUPPRESSION OF COPPER SENSITIVITY PROTEIN"/>
    <property type="match status" value="1"/>
</dbReference>
<dbReference type="PANTHER" id="PTHR32234">
    <property type="entry name" value="THIOL:DISULFIDE INTERCHANGE PROTEIN DSBD"/>
    <property type="match status" value="1"/>
</dbReference>
<keyword evidence="7" id="KW-0732">Signal</keyword>
<dbReference type="PATRIC" id="fig|80852.17.peg.2667"/>
<dbReference type="CDD" id="cd02953">
    <property type="entry name" value="DsbDgamma"/>
    <property type="match status" value="1"/>
</dbReference>
<feature type="transmembrane region" description="Helical" evidence="6">
    <location>
        <begin position="345"/>
        <end position="369"/>
    </location>
</feature>
<feature type="transmembrane region" description="Helical" evidence="6">
    <location>
        <begin position="524"/>
        <end position="542"/>
    </location>
</feature>
<sequence>MQKSAMTVRIVLFGLFAVLCSVFISVAQAETPNTGWLKNPNHTPIETRFVLTGQINKVDQTVAGFLEVRLAGDWKTYWRSPGEGGIAPSMTWEDSQNIRSIDWYWPYPKRFDLLGIETLGYKGSVIFPMTLHIDDLNKPVTFKADLTLSSCTTICVLTDYPFELTFTPTDLTLSKEAMHVYAQGLSQVPKESALISDVKAVWDATKMQLQVTATKKMGWIAPDVLVDGPSDEMQDDNFSRPKIDVDGDDITATFDVSSWMGTPNLTGENISVTLKDKAFIAEQPASIRDGMIASSMQSIVQMVLFALFGGFILNIMPCVFPVLGMKLSSVISAQGLEKKQIKLQFLASASGIVFSFWLLASFLVVLKLSGNAIGWGIQFQSAWFIGAMTLITVLFGANMLSLFEIRLSSNTNTWIASKGNNSYFGHFIQGMFATLLATPCSAPFLGTAVAFALATNIPTMYGIFTALALGMALPWILVAIFPSIALSLPKPGPWMSKVKSLFGAMMLITSIWLLNLLSNHLSELWIYAIAVIAGGAILLRTVQVHSKKAAGWLSILFAIAFGFGTVIDSMTSTDLLPAEPNWVPLSSESIQQHVDEGKVVFVDVTADWCVTCKANKIGVMLQEPVYSELNSANVVPMEGDWTVPNEEITSYLQDHGRFGVPFNVVYGPGAPNGIELPVILNEKAVMDAIKKAGGNSDG</sequence>
<dbReference type="GO" id="GO:0016020">
    <property type="term" value="C:membrane"/>
    <property type="evidence" value="ECO:0007669"/>
    <property type="project" value="UniProtKB-SubCell"/>
</dbReference>
<feature type="signal peptide" evidence="7">
    <location>
        <begin position="1"/>
        <end position="29"/>
    </location>
</feature>
<keyword evidence="3" id="KW-0201">Cytochrome c-type biogenesis</keyword>
<keyword evidence="11" id="KW-1185">Reference proteome</keyword>
<keyword evidence="2 6" id="KW-0812">Transmembrane</keyword>
<dbReference type="InterPro" id="IPR035671">
    <property type="entry name" value="DsbD_gamma"/>
</dbReference>
<dbReference type="HOGENOM" id="CLU_014657_1_1_6"/>
<dbReference type="Pfam" id="PF13899">
    <property type="entry name" value="Thioredoxin_7"/>
    <property type="match status" value="1"/>
</dbReference>
<dbReference type="Pfam" id="PF11412">
    <property type="entry name" value="DsbD_N"/>
    <property type="match status" value="1"/>
</dbReference>
<dbReference type="InterPro" id="IPR003834">
    <property type="entry name" value="Cyt_c_assmbl_TM_dom"/>
</dbReference>
<dbReference type="InterPro" id="IPR028250">
    <property type="entry name" value="DsbDN"/>
</dbReference>
<comment type="subcellular location">
    <subcellularLocation>
        <location evidence="1">Membrane</location>
        <topology evidence="1">Multi-pass membrane protein</topology>
    </subcellularLocation>
</comment>
<feature type="domain" description="Thiol:disulfide interchange protein DsbD N-terminal" evidence="9">
    <location>
        <begin position="58"/>
        <end position="165"/>
    </location>
</feature>